<protein>
    <submittedName>
        <fullName evidence="1">Uncharacterized protein</fullName>
    </submittedName>
</protein>
<dbReference type="AlphaFoldDB" id="A0A5B7GHM9"/>
<reference evidence="1 2" key="1">
    <citation type="submission" date="2019-05" db="EMBL/GenBank/DDBJ databases">
        <title>Another draft genome of Portunus trituberculatus and its Hox gene families provides insights of decapod evolution.</title>
        <authorList>
            <person name="Jeong J.-H."/>
            <person name="Song I."/>
            <person name="Kim S."/>
            <person name="Choi T."/>
            <person name="Kim D."/>
            <person name="Ryu S."/>
            <person name="Kim W."/>
        </authorList>
    </citation>
    <scope>NUCLEOTIDE SEQUENCE [LARGE SCALE GENOMIC DNA]</scope>
    <source>
        <tissue evidence="1">Muscle</tissue>
    </source>
</reference>
<dbReference type="EMBL" id="VSRR010015717">
    <property type="protein sequence ID" value="MPC58472.1"/>
    <property type="molecule type" value="Genomic_DNA"/>
</dbReference>
<evidence type="ECO:0000313" key="2">
    <source>
        <dbReference type="Proteomes" id="UP000324222"/>
    </source>
</evidence>
<dbReference type="Proteomes" id="UP000324222">
    <property type="component" value="Unassembled WGS sequence"/>
</dbReference>
<sequence length="63" mass="7534">MKEILEMEPFLVFFEKTPSLFSTSKYVPPSRLIPFIRLFAVTGLTRCLRLHRPHQEEEGFFFQ</sequence>
<name>A0A5B7GHM9_PORTR</name>
<comment type="caution">
    <text evidence="1">The sequence shown here is derived from an EMBL/GenBank/DDBJ whole genome shotgun (WGS) entry which is preliminary data.</text>
</comment>
<proteinExistence type="predicted"/>
<keyword evidence="2" id="KW-1185">Reference proteome</keyword>
<gene>
    <name evidence="1" type="ORF">E2C01_052477</name>
</gene>
<organism evidence="1 2">
    <name type="scientific">Portunus trituberculatus</name>
    <name type="common">Swimming crab</name>
    <name type="synonym">Neptunus trituberculatus</name>
    <dbReference type="NCBI Taxonomy" id="210409"/>
    <lineage>
        <taxon>Eukaryota</taxon>
        <taxon>Metazoa</taxon>
        <taxon>Ecdysozoa</taxon>
        <taxon>Arthropoda</taxon>
        <taxon>Crustacea</taxon>
        <taxon>Multicrustacea</taxon>
        <taxon>Malacostraca</taxon>
        <taxon>Eumalacostraca</taxon>
        <taxon>Eucarida</taxon>
        <taxon>Decapoda</taxon>
        <taxon>Pleocyemata</taxon>
        <taxon>Brachyura</taxon>
        <taxon>Eubrachyura</taxon>
        <taxon>Portunoidea</taxon>
        <taxon>Portunidae</taxon>
        <taxon>Portuninae</taxon>
        <taxon>Portunus</taxon>
    </lineage>
</organism>
<accession>A0A5B7GHM9</accession>
<evidence type="ECO:0000313" key="1">
    <source>
        <dbReference type="EMBL" id="MPC58472.1"/>
    </source>
</evidence>